<protein>
    <recommendedName>
        <fullName evidence="1">Phosphotyrosine protein phosphatase I domain-containing protein</fullName>
    </recommendedName>
</protein>
<dbReference type="RefSeq" id="WP_092036800.1">
    <property type="nucleotide sequence ID" value="NZ_FOTK01000002.1"/>
</dbReference>
<dbReference type="Gene3D" id="3.40.50.2300">
    <property type="match status" value="1"/>
</dbReference>
<reference evidence="3" key="1">
    <citation type="submission" date="2016-10" db="EMBL/GenBank/DDBJ databases">
        <authorList>
            <person name="Varghese N."/>
            <person name="Submissions S."/>
        </authorList>
    </citation>
    <scope>NUCLEOTIDE SEQUENCE [LARGE SCALE GENOMIC DNA]</scope>
    <source>
        <strain evidence="3">BL36</strain>
    </source>
</reference>
<gene>
    <name evidence="2" type="ORF">SAMN05192568_100213</name>
</gene>
<evidence type="ECO:0000259" key="1">
    <source>
        <dbReference type="SMART" id="SM00226"/>
    </source>
</evidence>
<accession>A0A1I4FY59</accession>
<dbReference type="SUPFAM" id="SSF52788">
    <property type="entry name" value="Phosphotyrosine protein phosphatases I"/>
    <property type="match status" value="1"/>
</dbReference>
<dbReference type="SMART" id="SM00226">
    <property type="entry name" value="LMWPc"/>
    <property type="match status" value="1"/>
</dbReference>
<dbReference type="AlphaFoldDB" id="A0A1I4FY59"/>
<dbReference type="Proteomes" id="UP000199048">
    <property type="component" value="Unassembled WGS sequence"/>
</dbReference>
<evidence type="ECO:0000313" key="2">
    <source>
        <dbReference type="EMBL" id="SFL21661.1"/>
    </source>
</evidence>
<evidence type="ECO:0000313" key="3">
    <source>
        <dbReference type="Proteomes" id="UP000199048"/>
    </source>
</evidence>
<feature type="domain" description="Phosphotyrosine protein phosphatase I" evidence="1">
    <location>
        <begin position="1"/>
        <end position="107"/>
    </location>
</feature>
<dbReference type="InterPro" id="IPR016919">
    <property type="entry name" value="UCP029416_PTP"/>
</dbReference>
<sequence>MRILFVCGRARARSPTAEQVFARRPGVETASAGVSPDADEPVEADHLAWAEIVVVMERAHRRKLMRRFGPALRRARLVCLDIPDAYGFMEPALVRLLEARAGRFLRTERVRSDA</sequence>
<dbReference type="InterPro" id="IPR023485">
    <property type="entry name" value="Ptyr_pPase"/>
</dbReference>
<dbReference type="InterPro" id="IPR036196">
    <property type="entry name" value="Ptyr_pPase_sf"/>
</dbReference>
<dbReference type="STRING" id="582667.SAMN05192568_100213"/>
<proteinExistence type="predicted"/>
<dbReference type="EMBL" id="FOTK01000002">
    <property type="protein sequence ID" value="SFL21661.1"/>
    <property type="molecule type" value="Genomic_DNA"/>
</dbReference>
<keyword evidence="3" id="KW-1185">Reference proteome</keyword>
<dbReference type="PIRSF" id="PIRSF029416">
    <property type="entry name" value="UCP029416_PTP"/>
    <property type="match status" value="1"/>
</dbReference>
<dbReference type="OrthoDB" id="7210484at2"/>
<name>A0A1I4FY59_9HYPH</name>
<organism evidence="2 3">
    <name type="scientific">Methylobacterium pseudosasicola</name>
    <dbReference type="NCBI Taxonomy" id="582667"/>
    <lineage>
        <taxon>Bacteria</taxon>
        <taxon>Pseudomonadati</taxon>
        <taxon>Pseudomonadota</taxon>
        <taxon>Alphaproteobacteria</taxon>
        <taxon>Hyphomicrobiales</taxon>
        <taxon>Methylobacteriaceae</taxon>
        <taxon>Methylobacterium</taxon>
    </lineage>
</organism>